<gene>
    <name evidence="1" type="ordered locus">KQS_08960</name>
</gene>
<organism evidence="1 2">
    <name type="scientific">Flavobacterium indicum (strain DSM 17447 / CIP 109464 / GPTSA100-9)</name>
    <dbReference type="NCBI Taxonomy" id="1094466"/>
    <lineage>
        <taxon>Bacteria</taxon>
        <taxon>Pseudomonadati</taxon>
        <taxon>Bacteroidota</taxon>
        <taxon>Flavobacteriia</taxon>
        <taxon>Flavobacteriales</taxon>
        <taxon>Flavobacteriaceae</taxon>
        <taxon>Flavobacterium</taxon>
    </lineage>
</organism>
<dbReference type="KEGG" id="fin:KQS_08960"/>
<keyword evidence="2" id="KW-1185">Reference proteome</keyword>
<name>H8XTZ7_FLAIG</name>
<dbReference type="OrthoDB" id="1187827at2"/>
<accession>H8XTZ7</accession>
<dbReference type="AlphaFoldDB" id="H8XTZ7"/>
<proteinExistence type="predicted"/>
<evidence type="ECO:0000313" key="2">
    <source>
        <dbReference type="Proteomes" id="UP000007599"/>
    </source>
</evidence>
<protein>
    <submittedName>
        <fullName evidence="1">Uncharacterized protein</fullName>
    </submittedName>
</protein>
<dbReference type="Proteomes" id="UP000007599">
    <property type="component" value="Chromosome I"/>
</dbReference>
<dbReference type="HOGENOM" id="CLU_127022_0_0_10"/>
<dbReference type="STRING" id="1094466.KQS_08960"/>
<evidence type="ECO:0000313" key="1">
    <source>
        <dbReference type="EMBL" id="CCG53727.1"/>
    </source>
</evidence>
<reference evidence="1 2" key="1">
    <citation type="journal article" date="2012" name="J. Bacteriol.">
        <title>Complete Genome Sequence of Flavobacterium indicum GPSTA100-9T, Isolated from Warm Spring Water.</title>
        <authorList>
            <person name="Barbier P."/>
            <person name="Houel A."/>
            <person name="Loux V."/>
            <person name="Poulain J."/>
            <person name="Bernardet J.F."/>
            <person name="Touchon M."/>
            <person name="Duchaud E."/>
        </authorList>
    </citation>
    <scope>NUCLEOTIDE SEQUENCE [LARGE SCALE GENOMIC DNA]</scope>
    <source>
        <strain evidence="2">DSM 17447 / CIP 109464 / GPTSA100-9</strain>
    </source>
</reference>
<reference evidence="2" key="2">
    <citation type="submission" date="2012-03" db="EMBL/GenBank/DDBJ databases">
        <title>Complete genome sequence of Flavobacterium indicum GPTSA100-9T, isolated from warm spring water.</title>
        <authorList>
            <person name="Barbier P."/>
            <person name="Houel A."/>
            <person name="Loux V."/>
            <person name="Poulain J."/>
            <person name="Bernardet J.-F."/>
            <person name="Touchon M."/>
            <person name="Duchaud E."/>
        </authorList>
    </citation>
    <scope>NUCLEOTIDE SEQUENCE [LARGE SCALE GENOMIC DNA]</scope>
    <source>
        <strain evidence="2">DSM 17447 / CIP 109464 / GPTSA100-9</strain>
    </source>
</reference>
<dbReference type="eggNOG" id="ENOG5032SNW">
    <property type="taxonomic scope" value="Bacteria"/>
</dbReference>
<sequence length="179" mass="21424">MYNRFNFHKHTFCIFKQVDRSNLIDKTPNYKSASGSTYYFTEDGVFRVSNHWGRAANCRWRLAVNKAYKNQNEVCGFALWTDFYPNNETEKLFYIDIDWMTNQAQFFHKNDTNYTGQLVRNANETAKRMQKINEVLQEDKWKKYLDVYDEELAKQKILELLIQTNEPLFQIIQKINGTT</sequence>
<dbReference type="EMBL" id="HE774682">
    <property type="protein sequence ID" value="CCG53727.1"/>
    <property type="molecule type" value="Genomic_DNA"/>
</dbReference>
<dbReference type="PATRIC" id="fig|1094466.5.peg.1756"/>
<dbReference type="RefSeq" id="WP_014388846.1">
    <property type="nucleotide sequence ID" value="NC_017025.1"/>
</dbReference>